<dbReference type="PANTHER" id="PTHR30273">
    <property type="entry name" value="PERIPLASMIC SIGNAL SENSOR AND SIGMA FACTOR ACTIVATOR FECR-RELATED"/>
    <property type="match status" value="1"/>
</dbReference>
<dbReference type="FunFam" id="2.60.120.1440:FF:000001">
    <property type="entry name" value="Putative anti-sigma factor"/>
    <property type="match status" value="1"/>
</dbReference>
<name>A0A1Y1CPQ5_9BACT</name>
<proteinExistence type="predicted"/>
<gene>
    <name evidence="4" type="ORF">ALGA_4116</name>
</gene>
<dbReference type="GO" id="GO:0016989">
    <property type="term" value="F:sigma factor antagonist activity"/>
    <property type="evidence" value="ECO:0007669"/>
    <property type="project" value="TreeGrafter"/>
</dbReference>
<feature type="domain" description="FecR protein" evidence="2">
    <location>
        <begin position="131"/>
        <end position="225"/>
    </location>
</feature>
<dbReference type="Gene3D" id="3.55.50.30">
    <property type="match status" value="1"/>
</dbReference>
<evidence type="ECO:0008006" key="6">
    <source>
        <dbReference type="Google" id="ProtNLM"/>
    </source>
</evidence>
<evidence type="ECO:0000313" key="5">
    <source>
        <dbReference type="Proteomes" id="UP000218267"/>
    </source>
</evidence>
<dbReference type="InterPro" id="IPR006860">
    <property type="entry name" value="FecR"/>
</dbReference>
<reference evidence="5" key="2">
    <citation type="journal article" date="2020" name="Antonie Van Leeuwenhoek">
        <title>Labilibaculum antarcticum sp. nov., a novel facultative anaerobic, psychrotorelant bacterium isolated from marine sediment of Antarctica.</title>
        <authorList>
            <person name="Watanabe M."/>
            <person name="Kojima H."/>
            <person name="Fukui M."/>
        </authorList>
    </citation>
    <scope>NUCLEOTIDE SEQUENCE [LARGE SCALE GENOMIC DNA]</scope>
    <source>
        <strain evidence="5">SPP2</strain>
    </source>
</reference>
<protein>
    <recommendedName>
        <fullName evidence="6">FecR protein domain-containing protein</fullName>
    </recommendedName>
</protein>
<dbReference type="EMBL" id="AP018042">
    <property type="protein sequence ID" value="BAX82407.1"/>
    <property type="molecule type" value="Genomic_DNA"/>
</dbReference>
<dbReference type="Pfam" id="PF04773">
    <property type="entry name" value="FecR"/>
    <property type="match status" value="1"/>
</dbReference>
<reference evidence="4 5" key="1">
    <citation type="journal article" date="2018" name="Mar. Genomics">
        <title>Complete genome sequence of Marinifilaceae bacterium strain SPP2, isolated from the Antarctic marine sediment.</title>
        <authorList>
            <person name="Watanabe M."/>
            <person name="Kojima H."/>
            <person name="Fukui M."/>
        </authorList>
    </citation>
    <scope>NUCLEOTIDE SEQUENCE [LARGE SCALE GENOMIC DNA]</scope>
    <source>
        <strain evidence="4 5">SPP2</strain>
    </source>
</reference>
<keyword evidence="1" id="KW-1133">Transmembrane helix</keyword>
<dbReference type="KEGG" id="mbas:ALGA_4116"/>
<evidence type="ECO:0000256" key="1">
    <source>
        <dbReference type="SAM" id="Phobius"/>
    </source>
</evidence>
<dbReference type="Gene3D" id="2.60.120.1440">
    <property type="match status" value="1"/>
</dbReference>
<feature type="domain" description="Protein FecR C-terminal" evidence="3">
    <location>
        <begin position="273"/>
        <end position="341"/>
    </location>
</feature>
<sequence>MSLYYCYNDDLDMKENYNNIFGRIKQNISSNEDHEKASSLFGKPELEYEISDALFGQLEKMDEENTDGIDLNSLYKRLWLKIITREKESKSKKHRIYLIRAASIAALIAIGLIVGAIFTPLNQNSDLAFVTIVAPKGSISQVYLPDSTLIYLNAGSEIKYRMDHGDGNREVFLSGEAWFNVTKNQNKPFVVSTAYYNVKVLGTEFNVKAYENDKDVTTTLEVGSIEIISGEELSIQQPILIKPGEQISYNKLDRKIDIKEVNSSLYSSWKDNKLIFINKNFSELTDILERKYGVEIQVKDTSINKYHYDGTIKDESIFEMLNRIQSTLPIKYRIEEQKIIIEKK</sequence>
<evidence type="ECO:0000313" key="4">
    <source>
        <dbReference type="EMBL" id="BAX82407.1"/>
    </source>
</evidence>
<organism evidence="4 5">
    <name type="scientific">Labilibaculum antarcticum</name>
    <dbReference type="NCBI Taxonomy" id="1717717"/>
    <lineage>
        <taxon>Bacteria</taxon>
        <taxon>Pseudomonadati</taxon>
        <taxon>Bacteroidota</taxon>
        <taxon>Bacteroidia</taxon>
        <taxon>Marinilabiliales</taxon>
        <taxon>Marinifilaceae</taxon>
        <taxon>Labilibaculum</taxon>
    </lineage>
</organism>
<feature type="transmembrane region" description="Helical" evidence="1">
    <location>
        <begin position="97"/>
        <end position="118"/>
    </location>
</feature>
<keyword evidence="5" id="KW-1185">Reference proteome</keyword>
<dbReference type="InterPro" id="IPR032508">
    <property type="entry name" value="FecR_C"/>
</dbReference>
<dbReference type="PANTHER" id="PTHR30273:SF2">
    <property type="entry name" value="PROTEIN FECR"/>
    <property type="match status" value="1"/>
</dbReference>
<evidence type="ECO:0000259" key="2">
    <source>
        <dbReference type="Pfam" id="PF04773"/>
    </source>
</evidence>
<evidence type="ECO:0000259" key="3">
    <source>
        <dbReference type="Pfam" id="PF16344"/>
    </source>
</evidence>
<dbReference type="InterPro" id="IPR012373">
    <property type="entry name" value="Ferrdict_sens_TM"/>
</dbReference>
<accession>A0A1Y1CPQ5</accession>
<dbReference type="Proteomes" id="UP000218267">
    <property type="component" value="Chromosome"/>
</dbReference>
<dbReference type="Pfam" id="PF16344">
    <property type="entry name" value="FecR_C"/>
    <property type="match status" value="1"/>
</dbReference>
<keyword evidence="1" id="KW-0472">Membrane</keyword>
<keyword evidence="1" id="KW-0812">Transmembrane</keyword>
<dbReference type="AlphaFoldDB" id="A0A1Y1CPQ5"/>